<evidence type="ECO:0000256" key="4">
    <source>
        <dbReference type="ARBA" id="ARBA00023163"/>
    </source>
</evidence>
<evidence type="ECO:0000259" key="5">
    <source>
        <dbReference type="PROSITE" id="PS50931"/>
    </source>
</evidence>
<dbReference type="GO" id="GO:0010628">
    <property type="term" value="P:positive regulation of gene expression"/>
    <property type="evidence" value="ECO:0007669"/>
    <property type="project" value="TreeGrafter"/>
</dbReference>
<gene>
    <name evidence="6" type="ORF">F0L46_05440</name>
</gene>
<organism evidence="6 7">
    <name type="scientific">Salinarimonas soli</name>
    <dbReference type="NCBI Taxonomy" id="1638099"/>
    <lineage>
        <taxon>Bacteria</taxon>
        <taxon>Pseudomonadati</taxon>
        <taxon>Pseudomonadota</taxon>
        <taxon>Alphaproteobacteria</taxon>
        <taxon>Hyphomicrobiales</taxon>
        <taxon>Salinarimonadaceae</taxon>
        <taxon>Salinarimonas</taxon>
    </lineage>
</organism>
<dbReference type="SUPFAM" id="SSF53850">
    <property type="entry name" value="Periplasmic binding protein-like II"/>
    <property type="match status" value="1"/>
</dbReference>
<keyword evidence="3" id="KW-0238">DNA-binding</keyword>
<dbReference type="InterPro" id="IPR036390">
    <property type="entry name" value="WH_DNA-bd_sf"/>
</dbReference>
<dbReference type="InterPro" id="IPR000847">
    <property type="entry name" value="LysR_HTH_N"/>
</dbReference>
<evidence type="ECO:0000256" key="3">
    <source>
        <dbReference type="ARBA" id="ARBA00023125"/>
    </source>
</evidence>
<dbReference type="SUPFAM" id="SSF46785">
    <property type="entry name" value="Winged helix' DNA-binding domain"/>
    <property type="match status" value="1"/>
</dbReference>
<dbReference type="PROSITE" id="PS50931">
    <property type="entry name" value="HTH_LYSR"/>
    <property type="match status" value="1"/>
</dbReference>
<evidence type="ECO:0000313" key="7">
    <source>
        <dbReference type="Proteomes" id="UP000323142"/>
    </source>
</evidence>
<evidence type="ECO:0000313" key="6">
    <source>
        <dbReference type="EMBL" id="KAA2238352.1"/>
    </source>
</evidence>
<dbReference type="PANTHER" id="PTHR30427">
    <property type="entry name" value="TRANSCRIPTIONAL ACTIVATOR PROTEIN LYSR"/>
    <property type="match status" value="1"/>
</dbReference>
<protein>
    <submittedName>
        <fullName evidence="6">LysR family transcriptional regulator</fullName>
    </submittedName>
</protein>
<reference evidence="6 7" key="2">
    <citation type="submission" date="2019-09" db="EMBL/GenBank/DDBJ databases">
        <authorList>
            <person name="Jin C."/>
        </authorList>
    </citation>
    <scope>NUCLEOTIDE SEQUENCE [LARGE SCALE GENOMIC DNA]</scope>
    <source>
        <strain evidence="6 7">BN140002</strain>
    </source>
</reference>
<comment type="caution">
    <text evidence="6">The sequence shown here is derived from an EMBL/GenBank/DDBJ whole genome shotgun (WGS) entry which is preliminary data.</text>
</comment>
<name>A0A5B2VJ35_9HYPH</name>
<dbReference type="Pfam" id="PF00126">
    <property type="entry name" value="HTH_1"/>
    <property type="match status" value="1"/>
</dbReference>
<dbReference type="Gene3D" id="1.10.10.10">
    <property type="entry name" value="Winged helix-like DNA-binding domain superfamily/Winged helix DNA-binding domain"/>
    <property type="match status" value="1"/>
</dbReference>
<dbReference type="GO" id="GO:0043565">
    <property type="term" value="F:sequence-specific DNA binding"/>
    <property type="evidence" value="ECO:0007669"/>
    <property type="project" value="TreeGrafter"/>
</dbReference>
<dbReference type="Pfam" id="PF03466">
    <property type="entry name" value="LysR_substrate"/>
    <property type="match status" value="1"/>
</dbReference>
<comment type="similarity">
    <text evidence="1">Belongs to the LysR transcriptional regulatory family.</text>
</comment>
<dbReference type="Proteomes" id="UP000323142">
    <property type="component" value="Unassembled WGS sequence"/>
</dbReference>
<keyword evidence="4" id="KW-0804">Transcription</keyword>
<dbReference type="EMBL" id="VUOA01000011">
    <property type="protein sequence ID" value="KAA2238352.1"/>
    <property type="molecule type" value="Genomic_DNA"/>
</dbReference>
<dbReference type="InterPro" id="IPR036388">
    <property type="entry name" value="WH-like_DNA-bd_sf"/>
</dbReference>
<keyword evidence="2" id="KW-0805">Transcription regulation</keyword>
<evidence type="ECO:0000256" key="2">
    <source>
        <dbReference type="ARBA" id="ARBA00023015"/>
    </source>
</evidence>
<accession>A0A5B2VJ35</accession>
<dbReference type="PANTHER" id="PTHR30427:SF1">
    <property type="entry name" value="TRANSCRIPTIONAL ACTIVATOR PROTEIN LYSR"/>
    <property type="match status" value="1"/>
</dbReference>
<sequence length="310" mass="33282">MRDENDDEGGRSSRPSVRELEVLHAVITTRKTTAAAQRLGVSQPAVSRAIGALEARLGRDLFVRDGGRLVPTADAYALDAEAAPIFAALARLEDWPRAPSAGSLLRIMSSPTITHAFLAPLIMRFLAAEPDTRIQMEIGRSNDAVAAVADGTADLGVADVPVVHAGVRAEPFRQSVAHVMMPADHPLTEREVIRPTDLDGVPLVAVTRRFSARARVERAFADQGVEPRIVIEAGTLQFLAETVKAGLGVAVINPFPIAYVTGSSLAFRPFEPTIDYETSFLFPATGGNLPVARRFVDFVRQAQMSLVPAS</sequence>
<dbReference type="RefSeq" id="WP_149816040.1">
    <property type="nucleotide sequence ID" value="NZ_VUOA01000011.1"/>
</dbReference>
<dbReference type="PRINTS" id="PR00039">
    <property type="entry name" value="HTHLYSR"/>
</dbReference>
<dbReference type="GO" id="GO:0003700">
    <property type="term" value="F:DNA-binding transcription factor activity"/>
    <property type="evidence" value="ECO:0007669"/>
    <property type="project" value="InterPro"/>
</dbReference>
<dbReference type="InterPro" id="IPR005119">
    <property type="entry name" value="LysR_subst-bd"/>
</dbReference>
<feature type="domain" description="HTH lysR-type" evidence="5">
    <location>
        <begin position="15"/>
        <end position="72"/>
    </location>
</feature>
<reference evidence="6 7" key="1">
    <citation type="submission" date="2019-09" db="EMBL/GenBank/DDBJ databases">
        <title>Salinarimonas rosea gen. nov., sp. nov., a new member of the a-2 subgroup of the Proteobacteria.</title>
        <authorList>
            <person name="Liu J."/>
        </authorList>
    </citation>
    <scope>NUCLEOTIDE SEQUENCE [LARGE SCALE GENOMIC DNA]</scope>
    <source>
        <strain evidence="6 7">BN140002</strain>
    </source>
</reference>
<dbReference type="OrthoDB" id="9803030at2"/>
<evidence type="ECO:0000256" key="1">
    <source>
        <dbReference type="ARBA" id="ARBA00009437"/>
    </source>
</evidence>
<keyword evidence="7" id="KW-1185">Reference proteome</keyword>
<dbReference type="AlphaFoldDB" id="A0A5B2VJ35"/>
<proteinExistence type="inferred from homology"/>
<dbReference type="Gene3D" id="3.40.190.290">
    <property type="match status" value="1"/>
</dbReference>